<name>A0A0C2WDI5_AMAMK</name>
<dbReference type="AlphaFoldDB" id="A0A0C2WDI5"/>
<feature type="non-terminal residue" evidence="1">
    <location>
        <position position="1"/>
    </location>
</feature>
<dbReference type="EMBL" id="KN818677">
    <property type="protein sequence ID" value="KIL54636.1"/>
    <property type="molecule type" value="Genomic_DNA"/>
</dbReference>
<dbReference type="InParanoid" id="A0A0C2WDI5"/>
<evidence type="ECO:0000313" key="1">
    <source>
        <dbReference type="EMBL" id="KIL54636.1"/>
    </source>
</evidence>
<dbReference type="InterPro" id="IPR043502">
    <property type="entry name" value="DNA/RNA_pol_sf"/>
</dbReference>
<proteinExistence type="predicted"/>
<dbReference type="InterPro" id="IPR043128">
    <property type="entry name" value="Rev_trsase/Diguanyl_cyclase"/>
</dbReference>
<dbReference type="HOGENOM" id="CLU_2855731_0_0_1"/>
<reference evidence="1 2" key="1">
    <citation type="submission" date="2014-04" db="EMBL/GenBank/DDBJ databases">
        <title>Evolutionary Origins and Diversification of the Mycorrhizal Mutualists.</title>
        <authorList>
            <consortium name="DOE Joint Genome Institute"/>
            <consortium name="Mycorrhizal Genomics Consortium"/>
            <person name="Kohler A."/>
            <person name="Kuo A."/>
            <person name="Nagy L.G."/>
            <person name="Floudas D."/>
            <person name="Copeland A."/>
            <person name="Barry K.W."/>
            <person name="Cichocki N."/>
            <person name="Veneault-Fourrey C."/>
            <person name="LaButti K."/>
            <person name="Lindquist E.A."/>
            <person name="Lipzen A."/>
            <person name="Lundell T."/>
            <person name="Morin E."/>
            <person name="Murat C."/>
            <person name="Riley R."/>
            <person name="Ohm R."/>
            <person name="Sun H."/>
            <person name="Tunlid A."/>
            <person name="Henrissat B."/>
            <person name="Grigoriev I.V."/>
            <person name="Hibbett D.S."/>
            <person name="Martin F."/>
        </authorList>
    </citation>
    <scope>NUCLEOTIDE SEQUENCE [LARGE SCALE GENOMIC DNA]</scope>
    <source>
        <strain evidence="1 2">Koide BX008</strain>
    </source>
</reference>
<gene>
    <name evidence="1" type="ORF">M378DRAFT_46722</name>
</gene>
<sequence length="65" mass="7700">DTLEEAAQWRMPRNFNDVQRFNGMIQYLSQFLKDVTVYTAPLSSMCKNGKEFVWSDLQEKCFTEL</sequence>
<dbReference type="OrthoDB" id="1750432at2759"/>
<protein>
    <submittedName>
        <fullName evidence="1">Uncharacterized protein</fullName>
    </submittedName>
</protein>
<dbReference type="Proteomes" id="UP000054549">
    <property type="component" value="Unassembled WGS sequence"/>
</dbReference>
<evidence type="ECO:0000313" key="2">
    <source>
        <dbReference type="Proteomes" id="UP000054549"/>
    </source>
</evidence>
<accession>A0A0C2WDI5</accession>
<dbReference type="STRING" id="946122.A0A0C2WDI5"/>
<dbReference type="SUPFAM" id="SSF56672">
    <property type="entry name" value="DNA/RNA polymerases"/>
    <property type="match status" value="1"/>
</dbReference>
<dbReference type="Gene3D" id="3.30.70.270">
    <property type="match status" value="1"/>
</dbReference>
<organism evidence="1 2">
    <name type="scientific">Amanita muscaria (strain Koide BX008)</name>
    <dbReference type="NCBI Taxonomy" id="946122"/>
    <lineage>
        <taxon>Eukaryota</taxon>
        <taxon>Fungi</taxon>
        <taxon>Dikarya</taxon>
        <taxon>Basidiomycota</taxon>
        <taxon>Agaricomycotina</taxon>
        <taxon>Agaricomycetes</taxon>
        <taxon>Agaricomycetidae</taxon>
        <taxon>Agaricales</taxon>
        <taxon>Pluteineae</taxon>
        <taxon>Amanitaceae</taxon>
        <taxon>Amanita</taxon>
    </lineage>
</organism>
<feature type="non-terminal residue" evidence="1">
    <location>
        <position position="65"/>
    </location>
</feature>
<keyword evidence="2" id="KW-1185">Reference proteome</keyword>